<dbReference type="InterPro" id="IPR003115">
    <property type="entry name" value="ParB_N"/>
</dbReference>
<dbReference type="SUPFAM" id="SSF110849">
    <property type="entry name" value="ParB/Sulfiredoxin"/>
    <property type="match status" value="1"/>
</dbReference>
<dbReference type="Gene3D" id="3.90.1530.30">
    <property type="match status" value="1"/>
</dbReference>
<dbReference type="InterPro" id="IPR036086">
    <property type="entry name" value="ParB/Sulfiredoxin_sf"/>
</dbReference>
<dbReference type="EMBL" id="JACRDE010000409">
    <property type="protein sequence ID" value="MBI5250934.1"/>
    <property type="molecule type" value="Genomic_DNA"/>
</dbReference>
<proteinExistence type="predicted"/>
<evidence type="ECO:0000313" key="3">
    <source>
        <dbReference type="Proteomes" id="UP000807825"/>
    </source>
</evidence>
<gene>
    <name evidence="2" type="ORF">HY912_15710</name>
</gene>
<evidence type="ECO:0000313" key="2">
    <source>
        <dbReference type="EMBL" id="MBI5250934.1"/>
    </source>
</evidence>
<evidence type="ECO:0000259" key="1">
    <source>
        <dbReference type="SMART" id="SM00470"/>
    </source>
</evidence>
<reference evidence="2" key="1">
    <citation type="submission" date="2020-07" db="EMBL/GenBank/DDBJ databases">
        <title>Huge and variable diversity of episymbiotic CPR bacteria and DPANN archaea in groundwater ecosystems.</title>
        <authorList>
            <person name="He C.Y."/>
            <person name="Keren R."/>
            <person name="Whittaker M."/>
            <person name="Farag I.F."/>
            <person name="Doudna J."/>
            <person name="Cate J.H.D."/>
            <person name="Banfield J.F."/>
        </authorList>
    </citation>
    <scope>NUCLEOTIDE SEQUENCE</scope>
    <source>
        <strain evidence="2">NC_groundwater_1664_Pr3_B-0.1um_52_9</strain>
    </source>
</reference>
<protein>
    <recommendedName>
        <fullName evidence="1">ParB-like N-terminal domain-containing protein</fullName>
    </recommendedName>
</protein>
<comment type="caution">
    <text evidence="2">The sequence shown here is derived from an EMBL/GenBank/DDBJ whole genome shotgun (WGS) entry which is preliminary data.</text>
</comment>
<dbReference type="AlphaFoldDB" id="A0A9D6Z4F5"/>
<dbReference type="Proteomes" id="UP000807825">
    <property type="component" value="Unassembled WGS sequence"/>
</dbReference>
<organism evidence="2 3">
    <name type="scientific">Desulfomonile tiedjei</name>
    <dbReference type="NCBI Taxonomy" id="2358"/>
    <lineage>
        <taxon>Bacteria</taxon>
        <taxon>Pseudomonadati</taxon>
        <taxon>Thermodesulfobacteriota</taxon>
        <taxon>Desulfomonilia</taxon>
        <taxon>Desulfomonilales</taxon>
        <taxon>Desulfomonilaceae</taxon>
        <taxon>Desulfomonile</taxon>
    </lineage>
</organism>
<accession>A0A9D6Z4F5</accession>
<name>A0A9D6Z4F5_9BACT</name>
<sequence>MNWLNHSTPMIVDPRSVDLEDRTYLIPCYSNLSALTKSIQRIGILNSPLVQQLADGRMIPVAGRRRLQSTVALGLDHIHVRLLPEAVPIAEGFALAFWDNAAHRVFDIACTAVVIRRVFELFPRDVAARDFLPILGIALKGPRLERLRAIGGLESSLLEAFSHGRIHEKTAALLCEMEAETRLGLLDLTEKLRLNANKKAEIISWLFDLSVLEATPISELLAREEAKSIIFECDGTVPERAERFRELIRSWKFPELIARENEFRDWVRGQSLLEKMSVQPTTSFEDPGCVIEIRTDSTDEAERIVSAVKQHARPNQ</sequence>
<dbReference type="SMART" id="SM00470">
    <property type="entry name" value="ParB"/>
    <property type="match status" value="1"/>
</dbReference>
<feature type="domain" description="ParB-like N-terminal" evidence="1">
    <location>
        <begin position="10"/>
        <end position="101"/>
    </location>
</feature>